<dbReference type="Proteomes" id="UP000321248">
    <property type="component" value="Unassembled WGS sequence"/>
</dbReference>
<dbReference type="CDD" id="cd13399">
    <property type="entry name" value="Slt35-like"/>
    <property type="match status" value="1"/>
</dbReference>
<dbReference type="InterPro" id="IPR031304">
    <property type="entry name" value="SLT_2"/>
</dbReference>
<reference evidence="4 5" key="1">
    <citation type="submission" date="2019-08" db="EMBL/GenBank/DDBJ databases">
        <authorList>
            <person name="Karlyshev A.V."/>
        </authorList>
    </citation>
    <scope>NUCLEOTIDE SEQUENCE [LARGE SCALE GENOMIC DNA]</scope>
    <source>
        <strain evidence="4 5">Alg18-2.2</strain>
    </source>
</reference>
<dbReference type="SUPFAM" id="SSF53955">
    <property type="entry name" value="Lysozyme-like"/>
    <property type="match status" value="1"/>
</dbReference>
<accession>A0A5C8KKW1</accession>
<dbReference type="InterPro" id="IPR043426">
    <property type="entry name" value="MltB-like"/>
</dbReference>
<organism evidence="4 5">
    <name type="scientific">Alkalisalibacterium limincola</name>
    <dbReference type="NCBI Taxonomy" id="2699169"/>
    <lineage>
        <taxon>Bacteria</taxon>
        <taxon>Pseudomonadati</taxon>
        <taxon>Pseudomonadota</taxon>
        <taxon>Gammaproteobacteria</taxon>
        <taxon>Lysobacterales</taxon>
        <taxon>Lysobacteraceae</taxon>
        <taxon>Alkalisalibacterium</taxon>
    </lineage>
</organism>
<dbReference type="AlphaFoldDB" id="A0A5C8KKW1"/>
<evidence type="ECO:0000256" key="2">
    <source>
        <dbReference type="SAM" id="SignalP"/>
    </source>
</evidence>
<evidence type="ECO:0000256" key="1">
    <source>
        <dbReference type="PIRSR" id="PIRSR611757-1"/>
    </source>
</evidence>
<dbReference type="EMBL" id="VRTS01000010">
    <property type="protein sequence ID" value="TXK59784.1"/>
    <property type="molecule type" value="Genomic_DNA"/>
</dbReference>
<keyword evidence="2" id="KW-0732">Signal</keyword>
<dbReference type="PANTHER" id="PTHR30163:SF9">
    <property type="entry name" value="MEMBRANE-BOUND LYTIC MUREIN TRANSGLYCOSYLASE B"/>
    <property type="match status" value="1"/>
</dbReference>
<feature type="signal peptide" evidence="2">
    <location>
        <begin position="1"/>
        <end position="20"/>
    </location>
</feature>
<evidence type="ECO:0000259" key="3">
    <source>
        <dbReference type="Pfam" id="PF13406"/>
    </source>
</evidence>
<dbReference type="PANTHER" id="PTHR30163">
    <property type="entry name" value="MEMBRANE-BOUND LYTIC MUREIN TRANSGLYCOSYLASE B"/>
    <property type="match status" value="1"/>
</dbReference>
<dbReference type="FunFam" id="1.10.8.350:FF:000001">
    <property type="entry name" value="Lytic murein transglycosylase B"/>
    <property type="match status" value="1"/>
</dbReference>
<dbReference type="Pfam" id="PF13406">
    <property type="entry name" value="SLT_2"/>
    <property type="match status" value="1"/>
</dbReference>
<evidence type="ECO:0000313" key="5">
    <source>
        <dbReference type="Proteomes" id="UP000321248"/>
    </source>
</evidence>
<name>A0A5C8KKW1_9GAMM</name>
<feature type="domain" description="Transglycosylase SLT" evidence="3">
    <location>
        <begin position="23"/>
        <end position="312"/>
    </location>
</feature>
<evidence type="ECO:0000313" key="4">
    <source>
        <dbReference type="EMBL" id="TXK59784.1"/>
    </source>
</evidence>
<protein>
    <submittedName>
        <fullName evidence="4">Lytic murein transglycosylase B</fullName>
    </submittedName>
</protein>
<comment type="caution">
    <text evidence="4">The sequence shown here is derived from an EMBL/GenBank/DDBJ whole genome shotgun (WGS) entry which is preliminary data.</text>
</comment>
<dbReference type="GO" id="GO:0008933">
    <property type="term" value="F:peptidoglycan lytic transglycosylase activity"/>
    <property type="evidence" value="ECO:0007669"/>
    <property type="project" value="TreeGrafter"/>
</dbReference>
<dbReference type="InterPro" id="IPR011757">
    <property type="entry name" value="Lytic_transglycosylase_MltB"/>
</dbReference>
<feature type="chain" id="PRO_5022962419" evidence="2">
    <location>
        <begin position="21"/>
        <end position="319"/>
    </location>
</feature>
<dbReference type="NCBIfam" id="TIGR02282">
    <property type="entry name" value="MltB"/>
    <property type="match status" value="1"/>
</dbReference>
<dbReference type="GO" id="GO:0009253">
    <property type="term" value="P:peptidoglycan catabolic process"/>
    <property type="evidence" value="ECO:0007669"/>
    <property type="project" value="TreeGrafter"/>
</dbReference>
<dbReference type="Gene3D" id="1.10.530.10">
    <property type="match status" value="1"/>
</dbReference>
<sequence length="319" mass="35462">MINRTLACGLLVLLSSTAFADDAMRAEFLRETAQRHGVDPAAVEATLSQARYQQSIINAISRPAEAKPWKDYRPIFLTADRIRDGQRFKADHVDALRAVEADTGVPPEMVVSILGVETFYGRITGSFRVLDALYTLGFHYPPRQDFFRSELGHLFALVEEQGLDINEIRGSYAGAMGWGQFIPSSYRAYARDGDGDGRIDLFNSLPDVFASVANYFAEHGWKAGEPIAVRARVEERAAQFEPDGYPPTYTVGFLAEQGIRPPQDMDPETAASIVRLQGAQGEETWMVFDNFYVITRYNRSPLYAMAVMQLAEEIAAGSP</sequence>
<dbReference type="OrthoDB" id="9772911at2"/>
<dbReference type="RefSeq" id="WP_147892398.1">
    <property type="nucleotide sequence ID" value="NZ_VRTS01000010.1"/>
</dbReference>
<gene>
    <name evidence="4" type="primary">mltB</name>
    <name evidence="4" type="ORF">FU658_12550</name>
</gene>
<feature type="active site" evidence="1">
    <location>
        <position position="117"/>
    </location>
</feature>
<keyword evidence="5" id="KW-1185">Reference proteome</keyword>
<proteinExistence type="predicted"/>
<dbReference type="InterPro" id="IPR023346">
    <property type="entry name" value="Lysozyme-like_dom_sf"/>
</dbReference>
<dbReference type="Gene3D" id="1.10.8.350">
    <property type="entry name" value="Bacterial muramidase"/>
    <property type="match status" value="1"/>
</dbReference>